<evidence type="ECO:0000256" key="4">
    <source>
        <dbReference type="ARBA" id="ARBA00022729"/>
    </source>
</evidence>
<dbReference type="InterPro" id="IPR052437">
    <property type="entry name" value="Pectin_Meth_Modulator"/>
</dbReference>
<keyword evidence="9" id="KW-1185">Reference proteome</keyword>
<evidence type="ECO:0000313" key="8">
    <source>
        <dbReference type="EMBL" id="CAL1385689.1"/>
    </source>
</evidence>
<feature type="signal peptide" evidence="6">
    <location>
        <begin position="1"/>
        <end position="23"/>
    </location>
</feature>
<proteinExistence type="predicted"/>
<keyword evidence="5" id="KW-0325">Glycoprotein</keyword>
<evidence type="ECO:0000256" key="1">
    <source>
        <dbReference type="ARBA" id="ARBA00004191"/>
    </source>
</evidence>
<protein>
    <recommendedName>
        <fullName evidence="7">DUF642 domain-containing protein</fullName>
    </recommendedName>
</protein>
<comment type="subcellular location">
    <subcellularLocation>
        <location evidence="1">Secreted</location>
        <location evidence="1">Cell wall</location>
    </subcellularLocation>
</comment>
<evidence type="ECO:0000259" key="7">
    <source>
        <dbReference type="Pfam" id="PF04862"/>
    </source>
</evidence>
<dbReference type="Gene3D" id="2.60.120.260">
    <property type="entry name" value="Galactose-binding domain-like"/>
    <property type="match status" value="1"/>
</dbReference>
<reference evidence="8 9" key="1">
    <citation type="submission" date="2024-04" db="EMBL/GenBank/DDBJ databases">
        <authorList>
            <person name="Fracassetti M."/>
        </authorList>
    </citation>
    <scope>NUCLEOTIDE SEQUENCE [LARGE SCALE GENOMIC DNA]</scope>
</reference>
<accession>A0AAV2EIP8</accession>
<feature type="domain" description="DUF642" evidence="7">
    <location>
        <begin position="33"/>
        <end position="207"/>
    </location>
</feature>
<feature type="chain" id="PRO_5043729742" description="DUF642 domain-containing protein" evidence="6">
    <location>
        <begin position="24"/>
        <end position="397"/>
    </location>
</feature>
<dbReference type="Pfam" id="PF04862">
    <property type="entry name" value="DUF642"/>
    <property type="match status" value="2"/>
</dbReference>
<keyword evidence="4 6" id="KW-0732">Signal</keyword>
<evidence type="ECO:0000256" key="2">
    <source>
        <dbReference type="ARBA" id="ARBA00022512"/>
    </source>
</evidence>
<dbReference type="FunFam" id="2.60.120.260:FF:000031">
    <property type="entry name" value="DUF642 family protein"/>
    <property type="match status" value="1"/>
</dbReference>
<dbReference type="InterPro" id="IPR006946">
    <property type="entry name" value="DGR2-like_dom"/>
</dbReference>
<dbReference type="Proteomes" id="UP001497516">
    <property type="component" value="Chromosome 4"/>
</dbReference>
<evidence type="ECO:0000256" key="5">
    <source>
        <dbReference type="ARBA" id="ARBA00023180"/>
    </source>
</evidence>
<gene>
    <name evidence="8" type="ORF">LTRI10_LOCUS26806</name>
</gene>
<name>A0AAV2EIP8_9ROSI</name>
<dbReference type="PANTHER" id="PTHR31265">
    <property type="entry name" value="OS02G0527500 PROTEIN-RELATED"/>
    <property type="match status" value="1"/>
</dbReference>
<dbReference type="EMBL" id="OZ034817">
    <property type="protein sequence ID" value="CAL1385689.1"/>
    <property type="molecule type" value="Genomic_DNA"/>
</dbReference>
<dbReference type="PANTHER" id="PTHR31265:SF22">
    <property type="entry name" value="DUF642 DOMAIN-CONTAINING PROTEIN"/>
    <property type="match status" value="1"/>
</dbReference>
<sequence length="397" mass="42312">MASSWFPSLCFLTLLFFASIASAASPPRLLDALLPNGNFEQSPPASKLVKRTIIGRHSLPGWEIDGPVQYVSGGPQPGGFYFAIPRGVHAVRLGNRATISQTMNLAAGGVYSLTFGSTKSCAQDEVLRVTVVPAAAGGKSGIAGAAYVAADLPLQTLYSTDGADTYALAFTVPYYNKAGDVVRISFHNPGAQEDAACGPLLDAVAIKQIPRLTFTKGNLVKNGGFEIGPHVFTNYSTGVLLPPKQPADRTSPLPGWIVESLKPVKYVDSRHFAVPSGRAAVELVAGRESAIAQVIRTVAGKSYNLSFTVGDGKNDCHGSMMVQAFASNKTLQVPFESAGKGRFTTASLVFPAVSNRTRITFFSNYYHTKLKDFGHLCGPVLDDVRVFGLRSHKKLVK</sequence>
<evidence type="ECO:0000313" key="9">
    <source>
        <dbReference type="Proteomes" id="UP001497516"/>
    </source>
</evidence>
<keyword evidence="2" id="KW-0134">Cell wall</keyword>
<organism evidence="8 9">
    <name type="scientific">Linum trigynum</name>
    <dbReference type="NCBI Taxonomy" id="586398"/>
    <lineage>
        <taxon>Eukaryota</taxon>
        <taxon>Viridiplantae</taxon>
        <taxon>Streptophyta</taxon>
        <taxon>Embryophyta</taxon>
        <taxon>Tracheophyta</taxon>
        <taxon>Spermatophyta</taxon>
        <taxon>Magnoliopsida</taxon>
        <taxon>eudicotyledons</taxon>
        <taxon>Gunneridae</taxon>
        <taxon>Pentapetalae</taxon>
        <taxon>rosids</taxon>
        <taxon>fabids</taxon>
        <taxon>Malpighiales</taxon>
        <taxon>Linaceae</taxon>
        <taxon>Linum</taxon>
    </lineage>
</organism>
<evidence type="ECO:0000256" key="3">
    <source>
        <dbReference type="ARBA" id="ARBA00022525"/>
    </source>
</evidence>
<keyword evidence="3" id="KW-0964">Secreted</keyword>
<evidence type="ECO:0000256" key="6">
    <source>
        <dbReference type="SAM" id="SignalP"/>
    </source>
</evidence>
<feature type="domain" description="DUF642" evidence="7">
    <location>
        <begin position="219"/>
        <end position="386"/>
    </location>
</feature>
<dbReference type="AlphaFoldDB" id="A0AAV2EIP8"/>